<dbReference type="CDD" id="cd03058">
    <property type="entry name" value="GST_N_Tau"/>
    <property type="match status" value="1"/>
</dbReference>
<sequence>MTGEVILLDYRFSPPTMRVRVALKEKGIAYESKEQDLFNKSSLLLEMNPVHKQVPVLIHNGKPICESLIIVEYIDEVWNDKSPVLPSDPYARAQARFWADFVDKKAYPAGKALWMTKGEPHAEAKKELISSLKVLETELGDKTYFGGESFGIIDIALVPCCILFHTFEKFGTFSASDVCPKLFTWGERCLKRESVSTGLPSQSETCDFISGLVKRIGIE</sequence>
<dbReference type="InterPro" id="IPR036282">
    <property type="entry name" value="Glutathione-S-Trfase_C_sf"/>
</dbReference>
<dbReference type="GO" id="GO:0005829">
    <property type="term" value="C:cytosol"/>
    <property type="evidence" value="ECO:0007669"/>
    <property type="project" value="UniProtKB-SubCell"/>
</dbReference>
<keyword evidence="1 3" id="KW-0808">Transferase</keyword>
<dbReference type="PROSITE" id="PS50404">
    <property type="entry name" value="GST_NTER"/>
    <property type="match status" value="1"/>
</dbReference>
<feature type="domain" description="GST N-terminal" evidence="4">
    <location>
        <begin position="3"/>
        <end position="82"/>
    </location>
</feature>
<dbReference type="Gene3D" id="1.20.1050.10">
    <property type="match status" value="1"/>
</dbReference>
<dbReference type="SUPFAM" id="SSF52833">
    <property type="entry name" value="Thioredoxin-like"/>
    <property type="match status" value="1"/>
</dbReference>
<comment type="caution">
    <text evidence="6">The sequence shown here is derived from an EMBL/GenBank/DDBJ whole genome shotgun (WGS) entry which is preliminary data.</text>
</comment>
<dbReference type="SUPFAM" id="SSF47616">
    <property type="entry name" value="GST C-terminal domain-like"/>
    <property type="match status" value="1"/>
</dbReference>
<evidence type="ECO:0000313" key="7">
    <source>
        <dbReference type="Proteomes" id="UP001630127"/>
    </source>
</evidence>
<dbReference type="PROSITE" id="PS50405">
    <property type="entry name" value="GST_CTER"/>
    <property type="match status" value="1"/>
</dbReference>
<dbReference type="AlphaFoldDB" id="A0ABD2YAW8"/>
<comment type="function">
    <text evidence="3">Is involved in the conjugation of reduced glutathione to a wide number of exogenous and endogenous hydrophobic electrophiles.</text>
</comment>
<dbReference type="SFLD" id="SFLDG01152">
    <property type="entry name" value="Main.3:_Omega-_and_Tau-like"/>
    <property type="match status" value="1"/>
</dbReference>
<comment type="subcellular location">
    <subcellularLocation>
        <location evidence="3">Cytoplasm</location>
        <location evidence="3">Cytosol</location>
    </subcellularLocation>
</comment>
<dbReference type="Pfam" id="PF02798">
    <property type="entry name" value="GST_N"/>
    <property type="match status" value="1"/>
</dbReference>
<accession>A0ABD2YAW8</accession>
<dbReference type="InterPro" id="IPR010987">
    <property type="entry name" value="Glutathione-S-Trfase_C-like"/>
</dbReference>
<dbReference type="InterPro" id="IPR040079">
    <property type="entry name" value="Glutathione_S-Trfase"/>
</dbReference>
<evidence type="ECO:0000259" key="5">
    <source>
        <dbReference type="PROSITE" id="PS50405"/>
    </source>
</evidence>
<gene>
    <name evidence="6" type="ORF">ACH5RR_037446</name>
</gene>
<dbReference type="FunFam" id="3.40.30.10:FF:000014">
    <property type="entry name" value="Tau class glutathione S-transferase"/>
    <property type="match status" value="1"/>
</dbReference>
<evidence type="ECO:0000313" key="6">
    <source>
        <dbReference type="EMBL" id="KAL3502997.1"/>
    </source>
</evidence>
<dbReference type="Pfam" id="PF13410">
    <property type="entry name" value="GST_C_2"/>
    <property type="match status" value="1"/>
</dbReference>
<evidence type="ECO:0000259" key="4">
    <source>
        <dbReference type="PROSITE" id="PS50404"/>
    </source>
</evidence>
<dbReference type="InterPro" id="IPR004045">
    <property type="entry name" value="Glutathione_S-Trfase_N"/>
</dbReference>
<comment type="similarity">
    <text evidence="3">Belongs to the GST superfamily.</text>
</comment>
<organism evidence="6 7">
    <name type="scientific">Cinchona calisaya</name>
    <dbReference type="NCBI Taxonomy" id="153742"/>
    <lineage>
        <taxon>Eukaryota</taxon>
        <taxon>Viridiplantae</taxon>
        <taxon>Streptophyta</taxon>
        <taxon>Embryophyta</taxon>
        <taxon>Tracheophyta</taxon>
        <taxon>Spermatophyta</taxon>
        <taxon>Magnoliopsida</taxon>
        <taxon>eudicotyledons</taxon>
        <taxon>Gunneridae</taxon>
        <taxon>Pentapetalae</taxon>
        <taxon>asterids</taxon>
        <taxon>lamiids</taxon>
        <taxon>Gentianales</taxon>
        <taxon>Rubiaceae</taxon>
        <taxon>Cinchonoideae</taxon>
        <taxon>Cinchoneae</taxon>
        <taxon>Cinchona</taxon>
    </lineage>
</organism>
<dbReference type="InterPro" id="IPR045073">
    <property type="entry name" value="Omega/Tau-like"/>
</dbReference>
<proteinExistence type="inferred from homology"/>
<dbReference type="FunFam" id="1.20.1050.10:FF:000018">
    <property type="entry name" value="Glutathione S-transferase U20"/>
    <property type="match status" value="1"/>
</dbReference>
<dbReference type="Gene3D" id="3.40.30.10">
    <property type="entry name" value="Glutaredoxin"/>
    <property type="match status" value="1"/>
</dbReference>
<dbReference type="PANTHER" id="PTHR11260">
    <property type="entry name" value="GLUTATHIONE S-TRANSFERASE, GST, SUPERFAMILY, GST DOMAIN CONTAINING"/>
    <property type="match status" value="1"/>
</dbReference>
<dbReference type="GO" id="GO:0004364">
    <property type="term" value="F:glutathione transferase activity"/>
    <property type="evidence" value="ECO:0007669"/>
    <property type="project" value="UniProtKB-UniRule"/>
</dbReference>
<dbReference type="CDD" id="cd03185">
    <property type="entry name" value="GST_C_Tau"/>
    <property type="match status" value="1"/>
</dbReference>
<dbReference type="SFLD" id="SFLDG00358">
    <property type="entry name" value="Main_(cytGST)"/>
    <property type="match status" value="1"/>
</dbReference>
<protein>
    <recommendedName>
        <fullName evidence="3">Glutathione S-transferase</fullName>
        <ecNumber evidence="3">2.5.1.18</ecNumber>
    </recommendedName>
</protein>
<dbReference type="EMBL" id="JBJUIK010000015">
    <property type="protein sequence ID" value="KAL3502997.1"/>
    <property type="molecule type" value="Genomic_DNA"/>
</dbReference>
<dbReference type="SFLD" id="SFLDS00019">
    <property type="entry name" value="Glutathione_Transferase_(cytos"/>
    <property type="match status" value="1"/>
</dbReference>
<dbReference type="EC" id="2.5.1.18" evidence="3"/>
<dbReference type="InterPro" id="IPR045074">
    <property type="entry name" value="GST_C_Tau"/>
</dbReference>
<keyword evidence="3" id="KW-0963">Cytoplasm</keyword>
<evidence type="ECO:0000256" key="3">
    <source>
        <dbReference type="RuleBase" id="RU369102"/>
    </source>
</evidence>
<name>A0ABD2YAW8_9GENT</name>
<reference evidence="6 7" key="1">
    <citation type="submission" date="2024-11" db="EMBL/GenBank/DDBJ databases">
        <title>A near-complete genome assembly of Cinchona calisaya.</title>
        <authorList>
            <person name="Lian D.C."/>
            <person name="Zhao X.W."/>
            <person name="Wei L."/>
        </authorList>
    </citation>
    <scope>NUCLEOTIDE SEQUENCE [LARGE SCALE GENOMIC DNA]</scope>
    <source>
        <tissue evidence="6">Nenye</tissue>
    </source>
</reference>
<evidence type="ECO:0000256" key="2">
    <source>
        <dbReference type="ARBA" id="ARBA00047960"/>
    </source>
</evidence>
<evidence type="ECO:0000256" key="1">
    <source>
        <dbReference type="ARBA" id="ARBA00022679"/>
    </source>
</evidence>
<dbReference type="PANTHER" id="PTHR11260:SF773">
    <property type="entry name" value="GLUTATHIONE S-TRANSFERASE U26"/>
    <property type="match status" value="1"/>
</dbReference>
<keyword evidence="7" id="KW-1185">Reference proteome</keyword>
<feature type="domain" description="GST C-terminal" evidence="5">
    <location>
        <begin position="88"/>
        <end position="212"/>
    </location>
</feature>
<comment type="catalytic activity">
    <reaction evidence="2 3">
        <text>RX + glutathione = an S-substituted glutathione + a halide anion + H(+)</text>
        <dbReference type="Rhea" id="RHEA:16437"/>
        <dbReference type="ChEBI" id="CHEBI:15378"/>
        <dbReference type="ChEBI" id="CHEBI:16042"/>
        <dbReference type="ChEBI" id="CHEBI:17792"/>
        <dbReference type="ChEBI" id="CHEBI:57925"/>
        <dbReference type="ChEBI" id="CHEBI:90779"/>
        <dbReference type="EC" id="2.5.1.18"/>
    </reaction>
</comment>
<dbReference type="InterPro" id="IPR036249">
    <property type="entry name" value="Thioredoxin-like_sf"/>
</dbReference>
<dbReference type="Proteomes" id="UP001630127">
    <property type="component" value="Unassembled WGS sequence"/>
</dbReference>